<evidence type="ECO:0000256" key="2">
    <source>
        <dbReference type="ARBA" id="ARBA00006459"/>
    </source>
</evidence>
<comment type="similarity">
    <text evidence="2 9">Belongs to the sodium:neurotransmitter symporter (SNF) (TC 2.A.22) family.</text>
</comment>
<feature type="binding site" evidence="8">
    <location>
        <position position="68"/>
    </location>
    <ligand>
        <name>Na(+)</name>
        <dbReference type="ChEBI" id="CHEBI:29101"/>
        <label>1</label>
    </ligand>
</feature>
<dbReference type="PROSITE" id="PS50267">
    <property type="entry name" value="NA_NEUROTRAN_SYMP_3"/>
    <property type="match status" value="1"/>
</dbReference>
<organism evidence="12">
    <name type="scientific">Notodromas monacha</name>
    <dbReference type="NCBI Taxonomy" id="399045"/>
    <lineage>
        <taxon>Eukaryota</taxon>
        <taxon>Metazoa</taxon>
        <taxon>Ecdysozoa</taxon>
        <taxon>Arthropoda</taxon>
        <taxon>Crustacea</taxon>
        <taxon>Oligostraca</taxon>
        <taxon>Ostracoda</taxon>
        <taxon>Podocopa</taxon>
        <taxon>Podocopida</taxon>
        <taxon>Cypridocopina</taxon>
        <taxon>Cypridoidea</taxon>
        <taxon>Cyprididae</taxon>
        <taxon>Notodromas</taxon>
    </lineage>
</organism>
<dbReference type="Pfam" id="PF00209">
    <property type="entry name" value="SNF"/>
    <property type="match status" value="2"/>
</dbReference>
<dbReference type="PANTHER" id="PTHR11616:SF240">
    <property type="entry name" value="BLOATED TUBULES, ISOFORM B-RELATED"/>
    <property type="match status" value="1"/>
</dbReference>
<dbReference type="GO" id="GO:0015293">
    <property type="term" value="F:symporter activity"/>
    <property type="evidence" value="ECO:0007669"/>
    <property type="project" value="UniProtKB-KW"/>
</dbReference>
<dbReference type="InterPro" id="IPR000175">
    <property type="entry name" value="Na/ntran_symport"/>
</dbReference>
<evidence type="ECO:0000256" key="7">
    <source>
        <dbReference type="ARBA" id="ARBA00023136"/>
    </source>
</evidence>
<keyword evidence="3 9" id="KW-0813">Transport</keyword>
<dbReference type="AlphaFoldDB" id="A0A7R9BZN9"/>
<comment type="subcellular location">
    <subcellularLocation>
        <location evidence="1">Membrane</location>
        <topology evidence="1">Multi-pass membrane protein</topology>
    </subcellularLocation>
</comment>
<dbReference type="GO" id="GO:0006865">
    <property type="term" value="P:amino acid transport"/>
    <property type="evidence" value="ECO:0007669"/>
    <property type="project" value="TreeGrafter"/>
</dbReference>
<evidence type="ECO:0000256" key="4">
    <source>
        <dbReference type="ARBA" id="ARBA00022692"/>
    </source>
</evidence>
<dbReference type="Proteomes" id="UP000678499">
    <property type="component" value="Unassembled WGS sequence"/>
</dbReference>
<feature type="non-terminal residue" evidence="12">
    <location>
        <position position="340"/>
    </location>
</feature>
<evidence type="ECO:0000256" key="6">
    <source>
        <dbReference type="ARBA" id="ARBA00022989"/>
    </source>
</evidence>
<dbReference type="GO" id="GO:0005886">
    <property type="term" value="C:plasma membrane"/>
    <property type="evidence" value="ECO:0007669"/>
    <property type="project" value="TreeGrafter"/>
</dbReference>
<name>A0A7R9BZN9_9CRUS</name>
<evidence type="ECO:0000256" key="5">
    <source>
        <dbReference type="ARBA" id="ARBA00022847"/>
    </source>
</evidence>
<keyword evidence="7 11" id="KW-0472">Membrane</keyword>
<accession>A0A7R9BZN9</accession>
<evidence type="ECO:0000256" key="3">
    <source>
        <dbReference type="ARBA" id="ARBA00022448"/>
    </source>
</evidence>
<evidence type="ECO:0000256" key="8">
    <source>
        <dbReference type="PIRSR" id="PIRSR600175-1"/>
    </source>
</evidence>
<feature type="binding site" evidence="8">
    <location>
        <position position="65"/>
    </location>
    <ligand>
        <name>Na(+)</name>
        <dbReference type="ChEBI" id="CHEBI:29101"/>
        <label>1</label>
    </ligand>
</feature>
<evidence type="ECO:0000256" key="10">
    <source>
        <dbReference type="SAM" id="MobiDB-lite"/>
    </source>
</evidence>
<sequence>MADNPGFQLEIAVDESISVEDSRNQEVRDEKNKEGNSTEISAENNAAAERGGWTNQLDFLFSCIGYAVGLGNVWRFPYYCFKNGGGAFLVPYFIAVLTCGIPFFVMEITLGQYFGLGNVGVIEKVAPIFKGQSEIQSYIEATFCPRASGQPPVGQFMVPHPLMVVKRRSVQLPARAVLGPANPQPTKLQFGQLIVGAPKQSGCHSAHKILERTSMILVTQLFGCPNNWVTKPQFDGLGIGKSKDCPGWRLDQPALDDWQVRNRTGISSQIMIIHINIYYAVVIAWGLFYLVMSFSALPDVPWSTCNNWWNTDDCVVDLGQNSSFLNVSTSNPRSPVEEYW</sequence>
<protein>
    <recommendedName>
        <fullName evidence="9">Transporter</fullName>
    </recommendedName>
</protein>
<dbReference type="EMBL" id="CAJPEX010004487">
    <property type="protein sequence ID" value="CAG0923053.1"/>
    <property type="molecule type" value="Genomic_DNA"/>
</dbReference>
<proteinExistence type="inferred from homology"/>
<keyword evidence="5 9" id="KW-0769">Symport</keyword>
<gene>
    <name evidence="12" type="ORF">NMOB1V02_LOCUS10519</name>
</gene>
<reference evidence="12" key="1">
    <citation type="submission" date="2020-11" db="EMBL/GenBank/DDBJ databases">
        <authorList>
            <person name="Tran Van P."/>
        </authorList>
    </citation>
    <scope>NUCLEOTIDE SEQUENCE</scope>
</reference>
<evidence type="ECO:0000256" key="1">
    <source>
        <dbReference type="ARBA" id="ARBA00004141"/>
    </source>
</evidence>
<feature type="transmembrane region" description="Helical" evidence="11">
    <location>
        <begin position="277"/>
        <end position="297"/>
    </location>
</feature>
<dbReference type="OrthoDB" id="6376486at2759"/>
<feature type="transmembrane region" description="Helical" evidence="11">
    <location>
        <begin position="86"/>
        <end position="105"/>
    </location>
</feature>
<dbReference type="PROSITE" id="PS00610">
    <property type="entry name" value="NA_NEUROTRAN_SYMP_1"/>
    <property type="match status" value="1"/>
</dbReference>
<dbReference type="PANTHER" id="PTHR11616">
    <property type="entry name" value="SODIUM/CHLORIDE DEPENDENT TRANSPORTER"/>
    <property type="match status" value="1"/>
</dbReference>
<keyword evidence="6 11" id="KW-1133">Transmembrane helix</keyword>
<keyword evidence="8" id="KW-0915">Sodium</keyword>
<feature type="compositionally biased region" description="Basic and acidic residues" evidence="10">
    <location>
        <begin position="20"/>
        <end position="36"/>
    </location>
</feature>
<evidence type="ECO:0000313" key="13">
    <source>
        <dbReference type="Proteomes" id="UP000678499"/>
    </source>
</evidence>
<keyword evidence="4 9" id="KW-0812">Transmembrane</keyword>
<feature type="region of interest" description="Disordered" evidence="10">
    <location>
        <begin position="19"/>
        <end position="45"/>
    </location>
</feature>
<dbReference type="GO" id="GO:0046872">
    <property type="term" value="F:metal ion binding"/>
    <property type="evidence" value="ECO:0007669"/>
    <property type="project" value="UniProtKB-KW"/>
</dbReference>
<dbReference type="PRINTS" id="PR00176">
    <property type="entry name" value="NANEUSMPORT"/>
</dbReference>
<feature type="binding site" evidence="8">
    <location>
        <position position="67"/>
    </location>
    <ligand>
        <name>Na(+)</name>
        <dbReference type="ChEBI" id="CHEBI:29101"/>
        <label>1</label>
    </ligand>
</feature>
<evidence type="ECO:0000313" key="12">
    <source>
        <dbReference type="EMBL" id="CAD7282901.1"/>
    </source>
</evidence>
<feature type="binding site" evidence="8">
    <location>
        <position position="72"/>
    </location>
    <ligand>
        <name>Na(+)</name>
        <dbReference type="ChEBI" id="CHEBI:29101"/>
        <label>1</label>
    </ligand>
</feature>
<evidence type="ECO:0000256" key="9">
    <source>
        <dbReference type="RuleBase" id="RU003732"/>
    </source>
</evidence>
<keyword evidence="8" id="KW-0479">Metal-binding</keyword>
<dbReference type="GO" id="GO:0035725">
    <property type="term" value="P:sodium ion transmembrane transport"/>
    <property type="evidence" value="ECO:0007669"/>
    <property type="project" value="TreeGrafter"/>
</dbReference>
<dbReference type="EMBL" id="OA886524">
    <property type="protein sequence ID" value="CAD7282901.1"/>
    <property type="molecule type" value="Genomic_DNA"/>
</dbReference>
<dbReference type="InterPro" id="IPR037272">
    <property type="entry name" value="SNS_sf"/>
</dbReference>
<keyword evidence="13" id="KW-1185">Reference proteome</keyword>
<dbReference type="SUPFAM" id="SSF161070">
    <property type="entry name" value="SNF-like"/>
    <property type="match status" value="2"/>
</dbReference>
<evidence type="ECO:0000256" key="11">
    <source>
        <dbReference type="SAM" id="Phobius"/>
    </source>
</evidence>